<dbReference type="SUPFAM" id="SSF54001">
    <property type="entry name" value="Cysteine proteinases"/>
    <property type="match status" value="1"/>
</dbReference>
<proteinExistence type="inferred from homology"/>
<dbReference type="GO" id="GO:0004843">
    <property type="term" value="F:cysteine-type deubiquitinase activity"/>
    <property type="evidence" value="ECO:0007669"/>
    <property type="project" value="UniProtKB-UniRule"/>
</dbReference>
<dbReference type="Pfam" id="PF00443">
    <property type="entry name" value="UCH"/>
    <property type="match status" value="1"/>
</dbReference>
<evidence type="ECO:0000259" key="9">
    <source>
        <dbReference type="PROSITE" id="PS50235"/>
    </source>
</evidence>
<dbReference type="PANTHER" id="PTHR24006:SF888">
    <property type="entry name" value="UBIQUITIN CARBOXYL-TERMINAL HYDROLASE 30"/>
    <property type="match status" value="1"/>
</dbReference>
<dbReference type="InterPro" id="IPR028889">
    <property type="entry name" value="USP"/>
</dbReference>
<comment type="catalytic activity">
    <reaction evidence="1 7">
        <text>Thiol-dependent hydrolysis of ester, thioester, amide, peptide and isopeptide bonds formed by the C-terminal Gly of ubiquitin (a 76-residue protein attached to proteins as an intracellular targeting signal).</text>
        <dbReference type="EC" id="3.4.19.12"/>
    </reaction>
</comment>
<keyword evidence="4 7" id="KW-0833">Ubl conjugation pathway</keyword>
<comment type="similarity">
    <text evidence="2 7">Belongs to the peptidase C19 family.</text>
</comment>
<keyword evidence="8" id="KW-0812">Transmembrane</keyword>
<dbReference type="InterPro" id="IPR050164">
    <property type="entry name" value="Peptidase_C19"/>
</dbReference>
<comment type="function">
    <text evidence="7">Recognizes and hydrolyzes the peptide bond at the C-terminal Gly of ubiquitin. Involved in the processing of poly-ubiquitin precursors as well as that of ubiquitinated proteins.</text>
</comment>
<dbReference type="PROSITE" id="PS50235">
    <property type="entry name" value="USP_3"/>
    <property type="match status" value="1"/>
</dbReference>
<dbReference type="Gene3D" id="3.90.70.10">
    <property type="entry name" value="Cysteine proteinases"/>
    <property type="match status" value="1"/>
</dbReference>
<keyword evidence="6 7" id="KW-0788">Thiol protease</keyword>
<dbReference type="CDD" id="cd02662">
    <property type="entry name" value="Peptidase_C19F"/>
    <property type="match status" value="1"/>
</dbReference>
<dbReference type="EMBL" id="CP093345">
    <property type="protein sequence ID" value="WOG93678.1"/>
    <property type="molecule type" value="Genomic_DNA"/>
</dbReference>
<feature type="transmembrane region" description="Helical" evidence="8">
    <location>
        <begin position="26"/>
        <end position="45"/>
    </location>
</feature>
<evidence type="ECO:0000256" key="4">
    <source>
        <dbReference type="ARBA" id="ARBA00022786"/>
    </source>
</evidence>
<reference evidence="10" key="1">
    <citation type="journal article" date="2016" name="Nat. Genet.">
        <title>A high-quality carrot genome assembly provides new insights into carotenoid accumulation and asterid genome evolution.</title>
        <authorList>
            <person name="Iorizzo M."/>
            <person name="Ellison S."/>
            <person name="Senalik D."/>
            <person name="Zeng P."/>
            <person name="Satapoomin P."/>
            <person name="Huang J."/>
            <person name="Bowman M."/>
            <person name="Iovene M."/>
            <person name="Sanseverino W."/>
            <person name="Cavagnaro P."/>
            <person name="Yildiz M."/>
            <person name="Macko-Podgorni A."/>
            <person name="Moranska E."/>
            <person name="Grzebelus E."/>
            <person name="Grzebelus D."/>
            <person name="Ashrafi H."/>
            <person name="Zheng Z."/>
            <person name="Cheng S."/>
            <person name="Spooner D."/>
            <person name="Van Deynze A."/>
            <person name="Simon P."/>
        </authorList>
    </citation>
    <scope>NUCLEOTIDE SEQUENCE</scope>
    <source>
        <tissue evidence="10">Leaf</tissue>
    </source>
</reference>
<keyword evidence="5 7" id="KW-0378">Hydrolase</keyword>
<keyword evidence="3 7" id="KW-0645">Protease</keyword>
<sequence>MKIKGQVDTRLVINNLRHGLHNLPASGMRISLVALLGAAGAVLILKDAIARNFKIVPCSTSQDNLLVVPGLQNLGNNCFLNVILQALASCSGFRGFVRKRVAEHQGFSAEELEEIMPLAVSLDSLLEDMCTPQHEIKVLSPLKVMMAINYYNQHFNLTNQQDAEEAFLHILSSLREELVELYVYDYGSLADAVCLVDNRILGLESRATQIELQRWKEYSLGPFDGILRSILTCHSCSNQISLDFHYFHSLHLPVVCSHEFAIICKPSSADLHMAGSSVEGCLKHFFAAEKLDDYFCSRCWHIAAVKYLSITNKYKKDTVEVGNCSNQDSCDCRNLSMLRALPWSNSYSRTLKQLNVARSPEILCLHLQRVSPNMFGELFKFQGHISFPLTLNMSRFMNSGGGLKSCMEEDKPVWPSKPYCQPAFTFFEKHDMQIDTIKINHTVGQTEMTSLIPEQIQAPCGISENQLKASAGKYIYRLASVVQHFGRAGGGHYTVYRRVTSNLENGDEGHQWFGISDSKVYIVSEEEVLAANASLLFYEKNSEAPTEL</sequence>
<dbReference type="GO" id="GO:0005829">
    <property type="term" value="C:cytosol"/>
    <property type="evidence" value="ECO:0007669"/>
    <property type="project" value="TreeGrafter"/>
</dbReference>
<evidence type="ECO:0000256" key="3">
    <source>
        <dbReference type="ARBA" id="ARBA00022670"/>
    </source>
</evidence>
<evidence type="ECO:0000313" key="10">
    <source>
        <dbReference type="EMBL" id="WOG93678.1"/>
    </source>
</evidence>
<dbReference type="GO" id="GO:0016579">
    <property type="term" value="P:protein deubiquitination"/>
    <property type="evidence" value="ECO:0007669"/>
    <property type="project" value="InterPro"/>
</dbReference>
<dbReference type="PROSITE" id="PS00973">
    <property type="entry name" value="USP_2"/>
    <property type="match status" value="1"/>
</dbReference>
<protein>
    <recommendedName>
        <fullName evidence="7">Ubiquitin carboxyl-terminal hydrolase</fullName>
        <ecNumber evidence="7">3.4.19.12</ecNumber>
    </recommendedName>
</protein>
<dbReference type="AlphaFoldDB" id="A0AAF0WSG7"/>
<organism evidence="10 11">
    <name type="scientific">Daucus carota subsp. sativus</name>
    <name type="common">Carrot</name>
    <dbReference type="NCBI Taxonomy" id="79200"/>
    <lineage>
        <taxon>Eukaryota</taxon>
        <taxon>Viridiplantae</taxon>
        <taxon>Streptophyta</taxon>
        <taxon>Embryophyta</taxon>
        <taxon>Tracheophyta</taxon>
        <taxon>Spermatophyta</taxon>
        <taxon>Magnoliopsida</taxon>
        <taxon>eudicotyledons</taxon>
        <taxon>Gunneridae</taxon>
        <taxon>Pentapetalae</taxon>
        <taxon>asterids</taxon>
        <taxon>campanulids</taxon>
        <taxon>Apiales</taxon>
        <taxon>Apiaceae</taxon>
        <taxon>Apioideae</taxon>
        <taxon>Scandiceae</taxon>
        <taxon>Daucinae</taxon>
        <taxon>Daucus</taxon>
        <taxon>Daucus sect. Daucus</taxon>
    </lineage>
</organism>
<evidence type="ECO:0000256" key="7">
    <source>
        <dbReference type="RuleBase" id="RU366025"/>
    </source>
</evidence>
<name>A0AAF0WSG7_DAUCS</name>
<evidence type="ECO:0000313" key="11">
    <source>
        <dbReference type="Proteomes" id="UP000077755"/>
    </source>
</evidence>
<feature type="domain" description="USP" evidence="9">
    <location>
        <begin position="69"/>
        <end position="541"/>
    </location>
</feature>
<evidence type="ECO:0000256" key="6">
    <source>
        <dbReference type="ARBA" id="ARBA00022807"/>
    </source>
</evidence>
<evidence type="ECO:0000256" key="1">
    <source>
        <dbReference type="ARBA" id="ARBA00000707"/>
    </source>
</evidence>
<dbReference type="Proteomes" id="UP000077755">
    <property type="component" value="Chromosome 3"/>
</dbReference>
<keyword evidence="11" id="KW-1185">Reference proteome</keyword>
<dbReference type="InterPro" id="IPR001394">
    <property type="entry name" value="Peptidase_C19_UCH"/>
</dbReference>
<evidence type="ECO:0000256" key="5">
    <source>
        <dbReference type="ARBA" id="ARBA00022801"/>
    </source>
</evidence>
<keyword evidence="8" id="KW-1133">Transmembrane helix</keyword>
<dbReference type="GO" id="GO:0006508">
    <property type="term" value="P:proteolysis"/>
    <property type="evidence" value="ECO:0007669"/>
    <property type="project" value="UniProtKB-KW"/>
</dbReference>
<dbReference type="EC" id="3.4.19.12" evidence="7"/>
<reference evidence="10" key="2">
    <citation type="submission" date="2022-03" db="EMBL/GenBank/DDBJ databases">
        <title>Draft title - Genomic analysis of global carrot germplasm unveils the trajectory of domestication and the origin of high carotenoid orange carrot.</title>
        <authorList>
            <person name="Iorizzo M."/>
            <person name="Ellison S."/>
            <person name="Senalik D."/>
            <person name="Macko-Podgorni A."/>
            <person name="Grzebelus D."/>
            <person name="Bostan H."/>
            <person name="Rolling W."/>
            <person name="Curaba J."/>
            <person name="Simon P."/>
        </authorList>
    </citation>
    <scope>NUCLEOTIDE SEQUENCE</scope>
    <source>
        <tissue evidence="10">Leaf</tissue>
    </source>
</reference>
<dbReference type="PROSITE" id="PS00972">
    <property type="entry name" value="USP_1"/>
    <property type="match status" value="1"/>
</dbReference>
<dbReference type="GO" id="GO:0005634">
    <property type="term" value="C:nucleus"/>
    <property type="evidence" value="ECO:0007669"/>
    <property type="project" value="TreeGrafter"/>
</dbReference>
<evidence type="ECO:0000256" key="8">
    <source>
        <dbReference type="SAM" id="Phobius"/>
    </source>
</evidence>
<dbReference type="PANTHER" id="PTHR24006">
    <property type="entry name" value="UBIQUITIN CARBOXYL-TERMINAL HYDROLASE"/>
    <property type="match status" value="1"/>
</dbReference>
<accession>A0AAF0WSG7</accession>
<gene>
    <name evidence="10" type="ORF">DCAR_0312964</name>
</gene>
<keyword evidence="8" id="KW-0472">Membrane</keyword>
<evidence type="ECO:0000256" key="2">
    <source>
        <dbReference type="ARBA" id="ARBA00009085"/>
    </source>
</evidence>
<dbReference type="InterPro" id="IPR038765">
    <property type="entry name" value="Papain-like_cys_pep_sf"/>
</dbReference>
<dbReference type="InterPro" id="IPR018200">
    <property type="entry name" value="USP_CS"/>
</dbReference>